<dbReference type="InterPro" id="IPR056884">
    <property type="entry name" value="NPHP3-like_N"/>
</dbReference>
<dbReference type="Pfam" id="PF12796">
    <property type="entry name" value="Ank_2"/>
    <property type="match status" value="1"/>
</dbReference>
<feature type="domain" description="GPI inositol-deacylase winged helix" evidence="3">
    <location>
        <begin position="458"/>
        <end position="532"/>
    </location>
</feature>
<dbReference type="PANTHER" id="PTHR10039:SF15">
    <property type="entry name" value="NACHT DOMAIN-CONTAINING PROTEIN"/>
    <property type="match status" value="1"/>
</dbReference>
<dbReference type="PROSITE" id="PS50297">
    <property type="entry name" value="ANK_REP_REGION"/>
    <property type="match status" value="2"/>
</dbReference>
<dbReference type="PROSITE" id="PS50088">
    <property type="entry name" value="ANK_REPEAT"/>
    <property type="match status" value="2"/>
</dbReference>
<organism evidence="5 6">
    <name type="scientific">Cladonia borealis</name>
    <dbReference type="NCBI Taxonomy" id="184061"/>
    <lineage>
        <taxon>Eukaryota</taxon>
        <taxon>Fungi</taxon>
        <taxon>Dikarya</taxon>
        <taxon>Ascomycota</taxon>
        <taxon>Pezizomycotina</taxon>
        <taxon>Lecanoromycetes</taxon>
        <taxon>OSLEUM clade</taxon>
        <taxon>Lecanoromycetidae</taxon>
        <taxon>Lecanorales</taxon>
        <taxon>Lecanorineae</taxon>
        <taxon>Cladoniaceae</taxon>
        <taxon>Cladonia</taxon>
    </lineage>
</organism>
<keyword evidence="2" id="KW-0040">ANK repeat</keyword>
<evidence type="ECO:0000259" key="4">
    <source>
        <dbReference type="Pfam" id="PF24883"/>
    </source>
</evidence>
<reference evidence="5" key="1">
    <citation type="submission" date="2023-03" db="EMBL/GenBank/DDBJ databases">
        <title>Complete genome of Cladonia borealis.</title>
        <authorList>
            <person name="Park H."/>
        </authorList>
    </citation>
    <scope>NUCLEOTIDE SEQUENCE</scope>
    <source>
        <strain evidence="5">ANT050790</strain>
    </source>
</reference>
<dbReference type="Gene3D" id="3.40.50.300">
    <property type="entry name" value="P-loop containing nucleotide triphosphate hydrolases"/>
    <property type="match status" value="1"/>
</dbReference>
<dbReference type="InterPro" id="IPR054471">
    <property type="entry name" value="GPIID_WHD"/>
</dbReference>
<evidence type="ECO:0008006" key="7">
    <source>
        <dbReference type="Google" id="ProtNLM"/>
    </source>
</evidence>
<evidence type="ECO:0000256" key="1">
    <source>
        <dbReference type="ARBA" id="ARBA00022737"/>
    </source>
</evidence>
<dbReference type="SUPFAM" id="SSF52540">
    <property type="entry name" value="P-loop containing nucleoside triphosphate hydrolases"/>
    <property type="match status" value="1"/>
</dbReference>
<evidence type="ECO:0000313" key="6">
    <source>
        <dbReference type="Proteomes" id="UP001166286"/>
    </source>
</evidence>
<feature type="domain" description="Nephrocystin 3-like N-terminal" evidence="4">
    <location>
        <begin position="188"/>
        <end position="342"/>
    </location>
</feature>
<dbReference type="InterPro" id="IPR036770">
    <property type="entry name" value="Ankyrin_rpt-contain_sf"/>
</dbReference>
<dbReference type="PANTHER" id="PTHR10039">
    <property type="entry name" value="AMELOGENIN"/>
    <property type="match status" value="1"/>
</dbReference>
<gene>
    <name evidence="5" type="ORF">JMJ35_005713</name>
</gene>
<evidence type="ECO:0000313" key="5">
    <source>
        <dbReference type="EMBL" id="KAK0511863.1"/>
    </source>
</evidence>
<dbReference type="AlphaFoldDB" id="A0AA39QZ58"/>
<dbReference type="EMBL" id="JAFEKC020000012">
    <property type="protein sequence ID" value="KAK0511863.1"/>
    <property type="molecule type" value="Genomic_DNA"/>
</dbReference>
<name>A0AA39QZ58_9LECA</name>
<dbReference type="Gene3D" id="1.25.40.20">
    <property type="entry name" value="Ankyrin repeat-containing domain"/>
    <property type="match status" value="2"/>
</dbReference>
<feature type="repeat" description="ANK" evidence="2">
    <location>
        <begin position="918"/>
        <end position="950"/>
    </location>
</feature>
<feature type="repeat" description="ANK" evidence="2">
    <location>
        <begin position="687"/>
        <end position="719"/>
    </location>
</feature>
<dbReference type="SUPFAM" id="SSF48403">
    <property type="entry name" value="Ankyrin repeat"/>
    <property type="match status" value="1"/>
</dbReference>
<dbReference type="InterPro" id="IPR002110">
    <property type="entry name" value="Ankyrin_rpt"/>
</dbReference>
<dbReference type="Pfam" id="PF00023">
    <property type="entry name" value="Ank"/>
    <property type="match status" value="1"/>
</dbReference>
<evidence type="ECO:0000256" key="2">
    <source>
        <dbReference type="PROSITE-ProRule" id="PRU00023"/>
    </source>
</evidence>
<accession>A0AA39QZ58</accession>
<dbReference type="SMART" id="SM00248">
    <property type="entry name" value="ANK"/>
    <property type="match status" value="7"/>
</dbReference>
<dbReference type="Proteomes" id="UP001166286">
    <property type="component" value="Unassembled WGS sequence"/>
</dbReference>
<dbReference type="Pfam" id="PF24883">
    <property type="entry name" value="NPHP3_N"/>
    <property type="match status" value="1"/>
</dbReference>
<sequence length="1107" mass="122736">MADPLSVIGGIAAIVQISTTVVSLIKSAKDASSDRQKVLAEINATTALCQTLNDYVEINGIETWADTFKTLNQTDNGPLSQFKQCLEYLHKKLNAKGATLKWPFNKQNVQEILATIERQKSLINLALTNDNLRLSAAIHDELQEVAKGVEGLRISQDKDRRKHALSQLTTLDFEANHADIASRRANLTGGWFLKSAQFTSWWRHESSSILWCPGIPGSGKTTLSSLVIDSLRENIAKDPCIGLAGIYCSYRNTQNTLNLMGSIIRQLLEPLSIEPPSKPLTLENARAVMSDILTSYSKVILVIDALDECEDRVALMKEIHQLMQSTSNGPSKTLIYLLVTGRNSVSSDVERILKPAFQLEIRSKDDDVRIFLEQILHEHGQLSQWVTESPEFGSSIIDAILRRLSGMFLLARLYMDLLCQIPTKRGVRKALEVLPYGIDKTYSEAWHRVCTQSPQQAEWGKRILSWIIHATRPLRVQELRYALAIEDNDEEIDPDGLLDVATLTSFCAGLVIVDEQRSLFSLVHPTTQEYFDKHKGVLFPAAHENIAATCITYLRMKPFRDEGALDDYDAFYQRRCTCHLLGYAAVNWGLHAAMADSKKAKDDSLSLINNESVRAAAWQALLLNIVGEQDFGPEWPVKTPFLSSSDDEFNSSKSFTVALHVAAYFGLISVVHTFLELGYELDQLDGTGRRPLHWAIIGKQNTILEILLEHGANANAEIENDNQGLRRWGFMVDEWKLPLALAAYLDNRTAIECLLHHGAEINQISKSGRTNTALTAALFNECRSATQVLLENGADVNADVEGLTRAANYENLEFLKMAVDAGASNPNMQQALTSAAAGSNYNAIVFLVEHGASANGFGEPLYSLSSEVHTPLVSCAAQFSDTENPKSFQCFQYLIEAGASLDRVCDRRWWYPDVDIGPKTTALHTAAFHGRLDMVRALVERGADANLSLGEQHTALSSALGSEGYIAMGNGAWDEFGPASSLRVRAAISLLVDLGADPKLCKDVEIQRIETLLKMSSDDCKMVAALQTLASQISIWEYFNYQHENFGDTVSELKELIAEGANVNLCCDRDKKKIGEILAWPEVEIEGPDNEYEPLFPIQAEWTKGPI</sequence>
<protein>
    <recommendedName>
        <fullName evidence="7">Ankyrin repeat protein</fullName>
    </recommendedName>
</protein>
<evidence type="ECO:0000259" key="3">
    <source>
        <dbReference type="Pfam" id="PF22939"/>
    </source>
</evidence>
<dbReference type="InterPro" id="IPR027417">
    <property type="entry name" value="P-loop_NTPase"/>
</dbReference>
<proteinExistence type="predicted"/>
<dbReference type="Pfam" id="PF22939">
    <property type="entry name" value="WHD_GPIID"/>
    <property type="match status" value="1"/>
</dbReference>
<keyword evidence="6" id="KW-1185">Reference proteome</keyword>
<keyword evidence="1" id="KW-0677">Repeat</keyword>
<comment type="caution">
    <text evidence="5">The sequence shown here is derived from an EMBL/GenBank/DDBJ whole genome shotgun (WGS) entry which is preliminary data.</text>
</comment>